<dbReference type="Proteomes" id="UP000018208">
    <property type="component" value="Unassembled WGS sequence"/>
</dbReference>
<dbReference type="EMBL" id="AUWU02000001">
    <property type="protein sequence ID" value="KAH0576698.1"/>
    <property type="molecule type" value="Genomic_DNA"/>
</dbReference>
<evidence type="ECO:0000313" key="3">
    <source>
        <dbReference type="Proteomes" id="UP000018208"/>
    </source>
</evidence>
<protein>
    <submittedName>
        <fullName evidence="1">Uncharacterized protein</fullName>
    </submittedName>
</protein>
<dbReference type="AlphaFoldDB" id="V6LXM7"/>
<accession>V6LXM7</accession>
<reference evidence="2" key="2">
    <citation type="submission" date="2020-12" db="EMBL/GenBank/DDBJ databases">
        <title>New Spironucleus salmonicida genome in near-complete chromosomes.</title>
        <authorList>
            <person name="Xu F."/>
            <person name="Kurt Z."/>
            <person name="Jimenez-Gonzalez A."/>
            <person name="Astvaldsson A."/>
            <person name="Andersson J.O."/>
            <person name="Svard S.G."/>
        </authorList>
    </citation>
    <scope>NUCLEOTIDE SEQUENCE</scope>
    <source>
        <strain evidence="2">ATCC 50377</strain>
    </source>
</reference>
<organism evidence="1">
    <name type="scientific">Spironucleus salmonicida</name>
    <dbReference type="NCBI Taxonomy" id="348837"/>
    <lineage>
        <taxon>Eukaryota</taxon>
        <taxon>Metamonada</taxon>
        <taxon>Diplomonadida</taxon>
        <taxon>Hexamitidae</taxon>
        <taxon>Hexamitinae</taxon>
        <taxon>Spironucleus</taxon>
    </lineage>
</organism>
<dbReference type="VEuPathDB" id="GiardiaDB:SS50377_20044"/>
<sequence>MEYSQYLKNFINNQLPGLIHNYEPISKFSFNLSLPVSNPETPNPLHRRRQLFSASRKGYYTVQDNKNRAFRIQDIDSDRLEIDFD</sequence>
<reference evidence="1 2" key="1">
    <citation type="journal article" date="2014" name="PLoS Genet.">
        <title>The Genome of Spironucleus salmonicida Highlights a Fish Pathogen Adapted to Fluctuating Environments.</title>
        <authorList>
            <person name="Xu F."/>
            <person name="Jerlstrom-Hultqvist J."/>
            <person name="Einarsson E."/>
            <person name="Astvaldsson A."/>
            <person name="Svard S.G."/>
            <person name="Andersson J.O."/>
        </authorList>
    </citation>
    <scope>NUCLEOTIDE SEQUENCE</scope>
    <source>
        <strain evidence="2">ATCC 50377</strain>
    </source>
</reference>
<keyword evidence="3" id="KW-1185">Reference proteome</keyword>
<name>V6LXM7_9EUKA</name>
<evidence type="ECO:0000313" key="2">
    <source>
        <dbReference type="EMBL" id="KAH0576698.1"/>
    </source>
</evidence>
<gene>
    <name evidence="1" type="ORF">SS50377_10312</name>
    <name evidence="2" type="ORF">SS50377_20044</name>
</gene>
<evidence type="ECO:0000313" key="1">
    <source>
        <dbReference type="EMBL" id="EST49387.1"/>
    </source>
</evidence>
<proteinExistence type="predicted"/>
<dbReference type="EMBL" id="KI545952">
    <property type="protein sequence ID" value="EST49387.1"/>
    <property type="molecule type" value="Genomic_DNA"/>
</dbReference>